<evidence type="ECO:0000313" key="1">
    <source>
        <dbReference type="EMBL" id="KAF7776455.1"/>
    </source>
</evidence>
<proteinExistence type="predicted"/>
<gene>
    <name evidence="1" type="ORF">Agabi119p4_4848</name>
</gene>
<dbReference type="Proteomes" id="UP000629468">
    <property type="component" value="Unassembled WGS sequence"/>
</dbReference>
<organism evidence="1 2">
    <name type="scientific">Agaricus bisporus var. burnettii</name>
    <dbReference type="NCBI Taxonomy" id="192524"/>
    <lineage>
        <taxon>Eukaryota</taxon>
        <taxon>Fungi</taxon>
        <taxon>Dikarya</taxon>
        <taxon>Basidiomycota</taxon>
        <taxon>Agaricomycotina</taxon>
        <taxon>Agaricomycetes</taxon>
        <taxon>Agaricomycetidae</taxon>
        <taxon>Agaricales</taxon>
        <taxon>Agaricineae</taxon>
        <taxon>Agaricaceae</taxon>
        <taxon>Agaricus</taxon>
    </lineage>
</organism>
<evidence type="ECO:0000313" key="2">
    <source>
        <dbReference type="Proteomes" id="UP000629468"/>
    </source>
</evidence>
<accession>A0A8H7F474</accession>
<dbReference type="EMBL" id="JABXXO010000006">
    <property type="protein sequence ID" value="KAF7776455.1"/>
    <property type="molecule type" value="Genomic_DNA"/>
</dbReference>
<sequence>MSGRVPFQTPLLIIPTQRPDPTRLLTEADILLTEFYPPRRQPHAKSRLSDARHRPISLHIVRQEIHGTPYPSPRPPL</sequence>
<protein>
    <submittedName>
        <fullName evidence="1">Uncharacterized protein</fullName>
    </submittedName>
</protein>
<comment type="caution">
    <text evidence="1">The sequence shown here is derived from an EMBL/GenBank/DDBJ whole genome shotgun (WGS) entry which is preliminary data.</text>
</comment>
<reference evidence="1 2" key="1">
    <citation type="journal article" name="Sci. Rep.">
        <title>Telomere-to-telomere assembled and centromere annotated genomes of the two main subspecies of the button mushroom Agaricus bisporus reveal especially polymorphic chromosome ends.</title>
        <authorList>
            <person name="Sonnenberg A.S.M."/>
            <person name="Sedaghat-Telgerd N."/>
            <person name="Lavrijssen B."/>
            <person name="Ohm R.A."/>
            <person name="Hendrickx P.M."/>
            <person name="Scholtmeijer K."/>
            <person name="Baars J.J.P."/>
            <person name="van Peer A."/>
        </authorList>
    </citation>
    <scope>NUCLEOTIDE SEQUENCE [LARGE SCALE GENOMIC DNA]</scope>
    <source>
        <strain evidence="1 2">H119_p4</strain>
    </source>
</reference>
<name>A0A8H7F474_AGABI</name>
<dbReference type="AlphaFoldDB" id="A0A8H7F474"/>